<proteinExistence type="predicted"/>
<dbReference type="InterPro" id="IPR011333">
    <property type="entry name" value="SKP1/BTB/POZ_sf"/>
</dbReference>
<feature type="compositionally biased region" description="Polar residues" evidence="2">
    <location>
        <begin position="408"/>
        <end position="418"/>
    </location>
</feature>
<feature type="compositionally biased region" description="Low complexity" evidence="2">
    <location>
        <begin position="606"/>
        <end position="632"/>
    </location>
</feature>
<feature type="coiled-coil region" evidence="1">
    <location>
        <begin position="15"/>
        <end position="42"/>
    </location>
</feature>
<dbReference type="Gene3D" id="3.30.710.10">
    <property type="entry name" value="Potassium Channel Kv1.1, Chain A"/>
    <property type="match status" value="1"/>
</dbReference>
<dbReference type="AlphaFoldDB" id="A0A7S1PA10"/>
<name>A0A7S1PA10_9ALVE</name>
<organism evidence="3">
    <name type="scientific">Vitrella brassicaformis</name>
    <dbReference type="NCBI Taxonomy" id="1169539"/>
    <lineage>
        <taxon>Eukaryota</taxon>
        <taxon>Sar</taxon>
        <taxon>Alveolata</taxon>
        <taxon>Colpodellida</taxon>
        <taxon>Vitrellaceae</taxon>
        <taxon>Vitrella</taxon>
    </lineage>
</organism>
<evidence type="ECO:0000256" key="2">
    <source>
        <dbReference type="SAM" id="MobiDB-lite"/>
    </source>
</evidence>
<feature type="region of interest" description="Disordered" evidence="2">
    <location>
        <begin position="402"/>
        <end position="428"/>
    </location>
</feature>
<dbReference type="EMBL" id="HBGB01038962">
    <property type="protein sequence ID" value="CAD9067843.1"/>
    <property type="molecule type" value="Transcribed_RNA"/>
</dbReference>
<feature type="region of interest" description="Disordered" evidence="2">
    <location>
        <begin position="601"/>
        <end position="632"/>
    </location>
</feature>
<reference evidence="3" key="1">
    <citation type="submission" date="2021-01" db="EMBL/GenBank/DDBJ databases">
        <authorList>
            <person name="Corre E."/>
            <person name="Pelletier E."/>
            <person name="Niang G."/>
            <person name="Scheremetjew M."/>
            <person name="Finn R."/>
            <person name="Kale V."/>
            <person name="Holt S."/>
            <person name="Cochrane G."/>
            <person name="Meng A."/>
            <person name="Brown T."/>
            <person name="Cohen L."/>
        </authorList>
    </citation>
    <scope>NUCLEOTIDE SEQUENCE</scope>
    <source>
        <strain evidence="3">CCMP3346</strain>
    </source>
</reference>
<sequence length="632" mass="70199">MPEVDALRTTLNESINGAAEAVNEKEAGLKKLTEELHRIKTENDYREPTIVSERVLLNVGGLLMEEGITRAILTKQKGTLFAELFSGHWEHRLKRDSEGRIFLDVDPEAFGSFLNDLMILGCNATTVEPSDARHRFYYEMFQRSVSLDTFVRKESKAVQTSDLQQPANQPHPTNLNDAISNAFAQLQEIRSTVESRLTQLDVAIAEATELKKRWKAALKAMEPYFQQKVALREGEREDEVLKLVVVGRPFATCLSTLIACGEESAIYNRFDKYALRYIDNVAPHVFSYVLDFCRRNRYDPTATLFLPSSAEAVKREVQMCLDMYSITSRVQKVAPFHMTRGEHHGMLGKRDLFTQVVTTIEDSTKCTIREMRCLYKRAWHRESVGNLLSAFRGGASYRRIRDGDKASKATSASQTTVDPNAPAITVSPPLPAPHSARLLLWRPSDSPSLQGVLIRREFGLREHFTRQGGVNVGGPNAGFHFTADSLGMGVDQWVLMRTHEETVNITIHKTKGFNIPRLKFSCHGWRQGQPRGTPPDVRSLDLYEAGDRAVKPTANQAAPSEAAAGEYLMGFNVQRQTERGGNPLLSPKLVEVWGVEMEEGERDRAAPAAAAADGGPGPAAAGPAANAPIVIP</sequence>
<keyword evidence="1" id="KW-0175">Coiled coil</keyword>
<evidence type="ECO:0000313" key="3">
    <source>
        <dbReference type="EMBL" id="CAD9067843.1"/>
    </source>
</evidence>
<dbReference type="SUPFAM" id="SSF54695">
    <property type="entry name" value="POZ domain"/>
    <property type="match status" value="1"/>
</dbReference>
<evidence type="ECO:0000256" key="1">
    <source>
        <dbReference type="SAM" id="Coils"/>
    </source>
</evidence>
<evidence type="ECO:0008006" key="4">
    <source>
        <dbReference type="Google" id="ProtNLM"/>
    </source>
</evidence>
<protein>
    <recommendedName>
        <fullName evidence="4">Potassium channel tetramerisation-type BTB domain-containing protein</fullName>
    </recommendedName>
</protein>
<accession>A0A7S1PA10</accession>
<gene>
    <name evidence="3" type="ORF">VBRA1451_LOCUS22916</name>
</gene>